<dbReference type="AlphaFoldDB" id="A0A9P1G3E6"/>
<dbReference type="EMBL" id="CAMXCT020002505">
    <property type="protein sequence ID" value="CAL1151958.1"/>
    <property type="molecule type" value="Genomic_DNA"/>
</dbReference>
<dbReference type="Proteomes" id="UP001152797">
    <property type="component" value="Unassembled WGS sequence"/>
</dbReference>
<reference evidence="1" key="1">
    <citation type="submission" date="2022-10" db="EMBL/GenBank/DDBJ databases">
        <authorList>
            <person name="Chen Y."/>
            <person name="Dougan E. K."/>
            <person name="Chan C."/>
            <person name="Rhodes N."/>
            <person name="Thang M."/>
        </authorList>
    </citation>
    <scope>NUCLEOTIDE SEQUENCE</scope>
</reference>
<reference evidence="2" key="2">
    <citation type="submission" date="2024-04" db="EMBL/GenBank/DDBJ databases">
        <authorList>
            <person name="Chen Y."/>
            <person name="Shah S."/>
            <person name="Dougan E. K."/>
            <person name="Thang M."/>
            <person name="Chan C."/>
        </authorList>
    </citation>
    <scope>NUCLEOTIDE SEQUENCE [LARGE SCALE GENOMIC DNA]</scope>
</reference>
<proteinExistence type="predicted"/>
<evidence type="ECO:0000313" key="3">
    <source>
        <dbReference type="EMBL" id="CAL4785895.1"/>
    </source>
</evidence>
<evidence type="ECO:0000313" key="4">
    <source>
        <dbReference type="Proteomes" id="UP001152797"/>
    </source>
</evidence>
<organism evidence="1">
    <name type="scientific">Cladocopium goreaui</name>
    <dbReference type="NCBI Taxonomy" id="2562237"/>
    <lineage>
        <taxon>Eukaryota</taxon>
        <taxon>Sar</taxon>
        <taxon>Alveolata</taxon>
        <taxon>Dinophyceae</taxon>
        <taxon>Suessiales</taxon>
        <taxon>Symbiodiniaceae</taxon>
        <taxon>Cladocopium</taxon>
    </lineage>
</organism>
<evidence type="ECO:0000313" key="1">
    <source>
        <dbReference type="EMBL" id="CAI3998583.1"/>
    </source>
</evidence>
<gene>
    <name evidence="1" type="ORF">C1SCF055_LOCUS24867</name>
</gene>
<comment type="caution">
    <text evidence="1">The sequence shown here is derived from an EMBL/GenBank/DDBJ whole genome shotgun (WGS) entry which is preliminary data.</text>
</comment>
<evidence type="ECO:0000313" key="2">
    <source>
        <dbReference type="EMBL" id="CAL1151958.1"/>
    </source>
</evidence>
<dbReference type="EMBL" id="CAMXCT010002505">
    <property type="protein sequence ID" value="CAI3998583.1"/>
    <property type="molecule type" value="Genomic_DNA"/>
</dbReference>
<dbReference type="EMBL" id="CAMXCT030002505">
    <property type="protein sequence ID" value="CAL4785895.1"/>
    <property type="molecule type" value="Genomic_DNA"/>
</dbReference>
<protein>
    <submittedName>
        <fullName evidence="3">Sterol 26-hydroxylase, mitochondrial</fullName>
    </submittedName>
</protein>
<name>A0A9P1G3E6_9DINO</name>
<sequence>MAPVAGVTTDVSSAHMAEIEIPILGLNVQALAPPDKHLLEGRYADAIAKTIGVPVTEIKEGIWDEH</sequence>
<keyword evidence="4" id="KW-1185">Reference proteome</keyword>
<accession>A0A9P1G3E6</accession>